<dbReference type="SUPFAM" id="SSF53067">
    <property type="entry name" value="Actin-like ATPase domain"/>
    <property type="match status" value="2"/>
</dbReference>
<organism evidence="4">
    <name type="scientific">Manihot esculenta associated ampelovirus 1</name>
    <dbReference type="NCBI Taxonomy" id="2843331"/>
    <lineage>
        <taxon>Viruses</taxon>
        <taxon>Riboviria</taxon>
        <taxon>Orthornavirae</taxon>
        <taxon>Kitrinoviricota</taxon>
        <taxon>Alsuviricetes</taxon>
        <taxon>Martellivirales</taxon>
        <taxon>Closteroviridae</taxon>
        <taxon>Ampelovirus</taxon>
    </lineage>
</organism>
<evidence type="ECO:0000256" key="3">
    <source>
        <dbReference type="RuleBase" id="RU003322"/>
    </source>
</evidence>
<name>A0A8F0FQ89_9CLOS</name>
<dbReference type="EMBL" id="MT773589">
    <property type="protein sequence ID" value="QWK51489.1"/>
    <property type="molecule type" value="Genomic_RNA"/>
</dbReference>
<dbReference type="InterPro" id="IPR013126">
    <property type="entry name" value="Hsp_70_fam"/>
</dbReference>
<dbReference type="Gene3D" id="3.30.420.40">
    <property type="match status" value="2"/>
</dbReference>
<sequence length="535" mass="58704">MEVGIDFGTTFSTLCYSAGRGVDGCVYEAGSVYIPTVVGFRPDNTFCIGRGALLEKDLIVYRDIKRWFGCNKFNLSKYKERLKPSYTVVARDWDVSIGPVVGDPSRVIPVTELAALFIKGLCEIAVQLTGVSVQRSVISVPADYNSYKRSYVYKAATTVGVGVQAVVNEPTAAGLSAFTTLSRSQIKYILVYDFGGGTFDASLMVVGNGYICVIDSRGDNYLGGRDIDNKLAEYVCSQLNVPRNMIDEFSMEALKLAANASASVLEHKILLKTDEVRTVKFSRQTLADLALPFIGRTLKILVDLLDGRENASVTAVLVGGSSVLPGVADSVAMLPPIKNVIFERETYRAAIAIGAAIYAQSFSAAARYRLVDAVSASLSDERRPMLAELILPKAHPIPTKISIPFTMPNHNTAFVLHEGERSAIHLNERSYSAAVSLANYPKGSSQPQEVEMLEDGRVRVTMGGRILTNLVEVPPLATTYLSYPFESTEIRYLKPEVVDYFNKWSKIVRRDIAQESLSEREKIYCAHGLKSYNNL</sequence>
<reference evidence="4" key="2">
    <citation type="journal article" date="2021" name="Viruses">
        <title>Novel Ampeloviruses Infecting Cassava in Central Africa and the South-West Indian Ocean Islands.</title>
        <authorList>
            <person name="Kwibuka Y."/>
            <person name="Bisimwa E."/>
            <person name="Blouin A.G."/>
            <person name="Bragard C."/>
            <person name="Candresse T."/>
            <person name="Faure C."/>
            <person name="Filloux D."/>
            <person name="Lett J.-M."/>
            <person name="Maclot F."/>
            <person name="Marais A."/>
            <person name="Ravelomanantsoa S."/>
            <person name="Shakir S."/>
            <person name="Vanderschuren H."/>
            <person name="Massart S."/>
        </authorList>
    </citation>
    <scope>NUCLEOTIDE SEQUENCE</scope>
    <source>
        <strain evidence="4">MY-Ren-5</strain>
    </source>
</reference>
<dbReference type="SUPFAM" id="SSF100920">
    <property type="entry name" value="Heat shock protein 70kD (HSP70), peptide-binding domain"/>
    <property type="match status" value="1"/>
</dbReference>
<dbReference type="PRINTS" id="PR00301">
    <property type="entry name" value="HEATSHOCK70"/>
</dbReference>
<evidence type="ECO:0000313" key="4">
    <source>
        <dbReference type="EMBL" id="QWK51489.1"/>
    </source>
</evidence>
<evidence type="ECO:0000256" key="1">
    <source>
        <dbReference type="ARBA" id="ARBA00022741"/>
    </source>
</evidence>
<keyword evidence="2 3" id="KW-0067">ATP-binding</keyword>
<dbReference type="Gene3D" id="3.90.640.10">
    <property type="entry name" value="Actin, Chain A, domain 4"/>
    <property type="match status" value="1"/>
</dbReference>
<dbReference type="GO" id="GO:0005524">
    <property type="term" value="F:ATP binding"/>
    <property type="evidence" value="ECO:0007669"/>
    <property type="project" value="UniProtKB-KW"/>
</dbReference>
<dbReference type="InterPro" id="IPR029047">
    <property type="entry name" value="HSP70_peptide-bd_sf"/>
</dbReference>
<dbReference type="PANTHER" id="PTHR19375">
    <property type="entry name" value="HEAT SHOCK PROTEIN 70KDA"/>
    <property type="match status" value="1"/>
</dbReference>
<keyword evidence="1 3" id="KW-0547">Nucleotide-binding</keyword>
<protein>
    <submittedName>
        <fullName evidence="4">HSP70h</fullName>
    </submittedName>
</protein>
<dbReference type="PROSITE" id="PS00329">
    <property type="entry name" value="HSP70_2"/>
    <property type="match status" value="1"/>
</dbReference>
<dbReference type="Pfam" id="PF00012">
    <property type="entry name" value="HSP70"/>
    <property type="match status" value="1"/>
</dbReference>
<proteinExistence type="inferred from homology"/>
<dbReference type="InterPro" id="IPR043129">
    <property type="entry name" value="ATPase_NBD"/>
</dbReference>
<dbReference type="GO" id="GO:0140662">
    <property type="term" value="F:ATP-dependent protein folding chaperone"/>
    <property type="evidence" value="ECO:0007669"/>
    <property type="project" value="InterPro"/>
</dbReference>
<reference evidence="4" key="1">
    <citation type="submission" date="2020-06" db="EMBL/GenBank/DDBJ databases">
        <authorList>
            <person name="Kwibuka y."/>
            <person name="Bisimwa E."/>
            <person name="Blouin A."/>
            <person name="Bragard C."/>
            <person name="Candresse T."/>
            <person name="Faure C."/>
            <person name="Filloux D."/>
            <person name="Lett J.-M."/>
            <person name="Maclot F."/>
            <person name="Marais A."/>
            <person name="Ravelomanantsoa S."/>
            <person name="Vanderschuren H."/>
            <person name="Massart S."/>
        </authorList>
    </citation>
    <scope>NUCLEOTIDE SEQUENCE</scope>
    <source>
        <strain evidence="4">MY-Ren-5</strain>
    </source>
</reference>
<evidence type="ECO:0000256" key="2">
    <source>
        <dbReference type="ARBA" id="ARBA00022840"/>
    </source>
</evidence>
<comment type="similarity">
    <text evidence="3">Belongs to the heat shock protein 70 family.</text>
</comment>
<dbReference type="InterPro" id="IPR018181">
    <property type="entry name" value="Heat_shock_70_CS"/>
</dbReference>
<accession>A0A8F0FQ89</accession>